<dbReference type="FunCoup" id="I2H3B3">
    <property type="interactions" value="177"/>
</dbReference>
<reference evidence="2 3" key="1">
    <citation type="journal article" date="2011" name="Proc. Natl. Acad. Sci. U.S.A.">
        <title>Evolutionary erosion of yeast sex chromosomes by mating-type switching accidents.</title>
        <authorList>
            <person name="Gordon J.L."/>
            <person name="Armisen D."/>
            <person name="Proux-Wera E."/>
            <person name="Oheigeartaigh S.S."/>
            <person name="Byrne K.P."/>
            <person name="Wolfe K.H."/>
        </authorList>
    </citation>
    <scope>NUCLEOTIDE SEQUENCE [LARGE SCALE GENOMIC DNA]</scope>
    <source>
        <strain evidence="3">ATCC 34711 / CBS 6284 / DSM 70876 / NBRC 10599 / NRRL Y-10934 / UCD 77-7</strain>
    </source>
</reference>
<feature type="compositionally biased region" description="Low complexity" evidence="1">
    <location>
        <begin position="60"/>
        <end position="86"/>
    </location>
</feature>
<feature type="compositionally biased region" description="Basic and acidic residues" evidence="1">
    <location>
        <begin position="38"/>
        <end position="59"/>
    </location>
</feature>
<dbReference type="STRING" id="1071380.I2H3B3"/>
<feature type="compositionally biased region" description="Polar residues" evidence="1">
    <location>
        <begin position="322"/>
        <end position="342"/>
    </location>
</feature>
<sequence>MEFNDPSILTAVRSSERNSNSNSTNNGRQTSQTATADHINKFFQDLKRKHEKKTNEDSKNSTNNDYDNDDFSNSNANSLSKLLKNKNSADRNTSFDTPKSTFGNDISNDTSDKQPFTLDFKPVAEKKSHVYSVNELLAISEDLDKDLIDGIVSKLPNKKFWRLQRKYPDHNNNNSNNNNSTNSGKSSGYRSQLSNNSNSTSNNGPNINSLGNAYSNDQDMHGRRNSRSKNTRLPRSKRGGLNKFGKERNYNEDKHNNEMNTDDLMELEKEFEPTGNSMADFEMWKAKMKETENRKKGISSTTSSSVSSTIINSSISQKDDLGNTSSSVDRPNLTGRTTSSISDFLKMNTEKESKTKSDSADESKTEPLGSSSLSNNESKKTRSNFVKNDVEEGAVGTSSSRFSSFFTNSSLSTSGNSPSKSNIPINEQANQERSVSNYNSNRLAQPAESVQTLQSGSKLMSFFKTDSRSSTPQTPGTPLSNTPIARTENITPFMQGPTSIPQMQHQLPQQQQQHQQQQQQIPHAQQCMQQIPPQMQQQLQQQMRQQQHPPFMQHTMGQVPNNNAFFQNLLNKGKDKDGNDTPMAPPPGLIPPLQNGKQQFPPNISVPPGFPMPMPPQMMHPQAFMGFQGQPQLQSNMLMNSSMPNISNNKDSNKSKGKKFTNNEGIQEKKNSQNILRQNSNSTIPDNGSNSAGNTIPPQFMPGMLPPGFPPMQGMPPNNMMPPQMVGNQPFFPGIPPPNMQQGGNRYPPQVPTPIENIEQKSKK</sequence>
<feature type="compositionally biased region" description="Low complexity" evidence="1">
    <location>
        <begin position="171"/>
        <end position="209"/>
    </location>
</feature>
<evidence type="ECO:0000256" key="1">
    <source>
        <dbReference type="SAM" id="MobiDB-lite"/>
    </source>
</evidence>
<feature type="compositionally biased region" description="Low complexity" evidence="1">
    <location>
        <begin position="17"/>
        <end position="33"/>
    </location>
</feature>
<proteinExistence type="predicted"/>
<feature type="region of interest" description="Disordered" evidence="1">
    <location>
        <begin position="464"/>
        <end position="525"/>
    </location>
</feature>
<protein>
    <submittedName>
        <fullName evidence="2">Uncharacterized protein</fullName>
    </submittedName>
</protein>
<dbReference type="OMA" id="HANNHHF"/>
<keyword evidence="3" id="KW-1185">Reference proteome</keyword>
<feature type="compositionally biased region" description="Polar residues" evidence="1">
    <location>
        <begin position="672"/>
        <end position="696"/>
    </location>
</feature>
<dbReference type="eggNOG" id="ENOG502S0PT">
    <property type="taxonomic scope" value="Eukaryota"/>
</dbReference>
<dbReference type="InterPro" id="IPR046784">
    <property type="entry name" value="Eap1"/>
</dbReference>
<feature type="region of interest" description="Disordered" evidence="1">
    <location>
        <begin position="722"/>
        <end position="764"/>
    </location>
</feature>
<dbReference type="AlphaFoldDB" id="I2H3B3"/>
<feature type="region of interest" description="Disordered" evidence="1">
    <location>
        <begin position="316"/>
        <end position="385"/>
    </location>
</feature>
<accession>I2H3B3</accession>
<dbReference type="Proteomes" id="UP000002866">
    <property type="component" value="Chromosome 4"/>
</dbReference>
<feature type="compositionally biased region" description="Basic and acidic residues" evidence="1">
    <location>
        <begin position="348"/>
        <end position="365"/>
    </location>
</feature>
<evidence type="ECO:0000313" key="3">
    <source>
        <dbReference type="Proteomes" id="UP000002866"/>
    </source>
</evidence>
<gene>
    <name evidence="2" type="primary">TBLA0D03660</name>
    <name evidence="2" type="ORF">TBLA_0D03660</name>
</gene>
<dbReference type="InParanoid" id="I2H3B3"/>
<feature type="compositionally biased region" description="Polar residues" evidence="1">
    <location>
        <begin position="468"/>
        <end position="499"/>
    </location>
</feature>
<feature type="region of interest" description="Disordered" evidence="1">
    <location>
        <begin position="639"/>
        <end position="700"/>
    </location>
</feature>
<dbReference type="EMBL" id="HE806319">
    <property type="protein sequence ID" value="CCH60865.1"/>
    <property type="molecule type" value="Genomic_DNA"/>
</dbReference>
<feature type="compositionally biased region" description="Low complexity" evidence="1">
    <location>
        <begin position="500"/>
        <end position="525"/>
    </location>
</feature>
<dbReference type="GeneID" id="14495901"/>
<name>I2H3B3_HENB6</name>
<feature type="region of interest" description="Disordered" evidence="1">
    <location>
        <begin position="1"/>
        <end position="115"/>
    </location>
</feature>
<evidence type="ECO:0000313" key="2">
    <source>
        <dbReference type="EMBL" id="CCH60865.1"/>
    </source>
</evidence>
<feature type="compositionally biased region" description="Polar residues" evidence="1">
    <location>
        <begin position="90"/>
        <end position="109"/>
    </location>
</feature>
<dbReference type="OrthoDB" id="4065296at2759"/>
<dbReference type="HOGENOM" id="CLU_418607_0_0_1"/>
<dbReference type="RefSeq" id="XP_004180384.1">
    <property type="nucleotide sequence ID" value="XM_004180336.1"/>
</dbReference>
<feature type="region of interest" description="Disordered" evidence="1">
    <location>
        <begin position="167"/>
        <end position="260"/>
    </location>
</feature>
<dbReference type="Pfam" id="PF20566">
    <property type="entry name" value="Eap1"/>
    <property type="match status" value="1"/>
</dbReference>
<organism evidence="2 3">
    <name type="scientific">Henningerozyma blattae (strain ATCC 34711 / CBS 6284 / DSM 70876 / NBRC 10599 / NRRL Y-10934 / UCD 77-7)</name>
    <name type="common">Yeast</name>
    <name type="synonym">Tetrapisispora blattae</name>
    <dbReference type="NCBI Taxonomy" id="1071380"/>
    <lineage>
        <taxon>Eukaryota</taxon>
        <taxon>Fungi</taxon>
        <taxon>Dikarya</taxon>
        <taxon>Ascomycota</taxon>
        <taxon>Saccharomycotina</taxon>
        <taxon>Saccharomycetes</taxon>
        <taxon>Saccharomycetales</taxon>
        <taxon>Saccharomycetaceae</taxon>
        <taxon>Henningerozyma</taxon>
    </lineage>
</organism>
<feature type="compositionally biased region" description="Basic and acidic residues" evidence="1">
    <location>
        <begin position="244"/>
        <end position="257"/>
    </location>
</feature>
<dbReference type="KEGG" id="tbl:TBLA_0D03660"/>
<feature type="compositionally biased region" description="Basic residues" evidence="1">
    <location>
        <begin position="223"/>
        <end position="240"/>
    </location>
</feature>